<organism evidence="1 2">
    <name type="scientific">Mycena alexandri</name>
    <dbReference type="NCBI Taxonomy" id="1745969"/>
    <lineage>
        <taxon>Eukaryota</taxon>
        <taxon>Fungi</taxon>
        <taxon>Dikarya</taxon>
        <taxon>Basidiomycota</taxon>
        <taxon>Agaricomycotina</taxon>
        <taxon>Agaricomycetes</taxon>
        <taxon>Agaricomycetidae</taxon>
        <taxon>Agaricales</taxon>
        <taxon>Marasmiineae</taxon>
        <taxon>Mycenaceae</taxon>
        <taxon>Mycena</taxon>
    </lineage>
</organism>
<reference evidence="1" key="1">
    <citation type="submission" date="2023-03" db="EMBL/GenBank/DDBJ databases">
        <title>Massive genome expansion in bonnet fungi (Mycena s.s.) driven by repeated elements and novel gene families across ecological guilds.</title>
        <authorList>
            <consortium name="Lawrence Berkeley National Laboratory"/>
            <person name="Harder C.B."/>
            <person name="Miyauchi S."/>
            <person name="Viragh M."/>
            <person name="Kuo A."/>
            <person name="Thoen E."/>
            <person name="Andreopoulos B."/>
            <person name="Lu D."/>
            <person name="Skrede I."/>
            <person name="Drula E."/>
            <person name="Henrissat B."/>
            <person name="Morin E."/>
            <person name="Kohler A."/>
            <person name="Barry K."/>
            <person name="LaButti K."/>
            <person name="Morin E."/>
            <person name="Salamov A."/>
            <person name="Lipzen A."/>
            <person name="Mereny Z."/>
            <person name="Hegedus B."/>
            <person name="Baldrian P."/>
            <person name="Stursova M."/>
            <person name="Weitz H."/>
            <person name="Taylor A."/>
            <person name="Grigoriev I.V."/>
            <person name="Nagy L.G."/>
            <person name="Martin F."/>
            <person name="Kauserud H."/>
        </authorList>
    </citation>
    <scope>NUCLEOTIDE SEQUENCE</scope>
    <source>
        <strain evidence="1">CBHHK200</strain>
    </source>
</reference>
<dbReference type="EMBL" id="JARJCM010000162">
    <property type="protein sequence ID" value="KAJ7024924.1"/>
    <property type="molecule type" value="Genomic_DNA"/>
</dbReference>
<keyword evidence="2" id="KW-1185">Reference proteome</keyword>
<dbReference type="Proteomes" id="UP001218188">
    <property type="component" value="Unassembled WGS sequence"/>
</dbReference>
<sequence length="311" mass="34605">MWLNDEVLLLPSFLPPGSIDSPSSSSPLPCPSLPLLLPSLSYLSTQILRHYNKAIFHLWFPPHSLLPFPSYLPPSPLPSFFLLLEFSCIFHRPTLGSFDAIFQQLLASPSTRTLLRCDVDVHPDLVGIPPSASPALRVTADINQCRLSVQQRVKLQRKSRRFPHPRPNLVLQHTPKRNLIYQPMDALINRAEIEQTAGTLTAATLMQYMAVILRARGLRPLNAHGTRFEDGAQIPPAPNDAILALQDDVLVYLETTLHAREALGWASPGMCIVLKVDGVPPVRCFLDLPVQPAHGMETIRVRTLKGFHDAL</sequence>
<accession>A0AAD6WXK8</accession>
<comment type="caution">
    <text evidence="1">The sequence shown here is derived from an EMBL/GenBank/DDBJ whole genome shotgun (WGS) entry which is preliminary data.</text>
</comment>
<evidence type="ECO:0000313" key="2">
    <source>
        <dbReference type="Proteomes" id="UP001218188"/>
    </source>
</evidence>
<name>A0AAD6WXK8_9AGAR</name>
<dbReference type="AlphaFoldDB" id="A0AAD6WXK8"/>
<gene>
    <name evidence="1" type="ORF">C8F04DRAFT_1269803</name>
</gene>
<protein>
    <submittedName>
        <fullName evidence="1">Uncharacterized protein</fullName>
    </submittedName>
</protein>
<evidence type="ECO:0000313" key="1">
    <source>
        <dbReference type="EMBL" id="KAJ7024924.1"/>
    </source>
</evidence>
<proteinExistence type="predicted"/>